<dbReference type="OrthoDB" id="5410365at2759"/>
<keyword evidence="2" id="KW-1185">Reference proteome</keyword>
<dbReference type="Proteomes" id="UP000235786">
    <property type="component" value="Unassembled WGS sequence"/>
</dbReference>
<gene>
    <name evidence="1" type="ORF">L207DRAFT_565532</name>
</gene>
<reference evidence="1 2" key="1">
    <citation type="submission" date="2016-04" db="EMBL/GenBank/DDBJ databases">
        <title>A degradative enzymes factory behind the ericoid mycorrhizal symbiosis.</title>
        <authorList>
            <consortium name="DOE Joint Genome Institute"/>
            <person name="Martino E."/>
            <person name="Morin E."/>
            <person name="Grelet G."/>
            <person name="Kuo A."/>
            <person name="Kohler A."/>
            <person name="Daghino S."/>
            <person name="Barry K."/>
            <person name="Choi C."/>
            <person name="Cichocki N."/>
            <person name="Clum A."/>
            <person name="Copeland A."/>
            <person name="Hainaut M."/>
            <person name="Haridas S."/>
            <person name="Labutti K."/>
            <person name="Lindquist E."/>
            <person name="Lipzen A."/>
            <person name="Khouja H.-R."/>
            <person name="Murat C."/>
            <person name="Ohm R."/>
            <person name="Olson A."/>
            <person name="Spatafora J."/>
            <person name="Veneault-Fourrey C."/>
            <person name="Henrissat B."/>
            <person name="Grigoriev I."/>
            <person name="Martin F."/>
            <person name="Perotto S."/>
        </authorList>
    </citation>
    <scope>NUCLEOTIDE SEQUENCE [LARGE SCALE GENOMIC DNA]</scope>
    <source>
        <strain evidence="1 2">F</strain>
    </source>
</reference>
<evidence type="ECO:0000313" key="1">
    <source>
        <dbReference type="EMBL" id="PMD41748.1"/>
    </source>
</evidence>
<organism evidence="1 2">
    <name type="scientific">Hyaloscypha variabilis (strain UAMH 11265 / GT02V1 / F)</name>
    <name type="common">Meliniomyces variabilis</name>
    <dbReference type="NCBI Taxonomy" id="1149755"/>
    <lineage>
        <taxon>Eukaryota</taxon>
        <taxon>Fungi</taxon>
        <taxon>Dikarya</taxon>
        <taxon>Ascomycota</taxon>
        <taxon>Pezizomycotina</taxon>
        <taxon>Leotiomycetes</taxon>
        <taxon>Helotiales</taxon>
        <taxon>Hyaloscyphaceae</taxon>
        <taxon>Hyaloscypha</taxon>
        <taxon>Hyaloscypha variabilis</taxon>
    </lineage>
</organism>
<protein>
    <submittedName>
        <fullName evidence="1">Uncharacterized protein</fullName>
    </submittedName>
</protein>
<evidence type="ECO:0000313" key="2">
    <source>
        <dbReference type="Proteomes" id="UP000235786"/>
    </source>
</evidence>
<dbReference type="AlphaFoldDB" id="A0A2J6RT95"/>
<name>A0A2J6RT95_HYAVF</name>
<proteinExistence type="predicted"/>
<accession>A0A2J6RT95</accession>
<sequence length="239" mass="26828">MPNFFVVKKFPVPKASIVLGSFVYNQFEPRQGYFDPSTKLPLINQQERKSDERDFDELRAKKATEYTLLDSDGWFKLVCENNDVKAWLEKTFMSERKTLYLVTAYRTLSNATFATAHSKEGTATSQVEAPISQDGTTNIGGSAGVEISDSEDATMHIPDEKIFEIQYRKVALRGFSSRDVDDAYLESGNRWIKLFTFRDGSANEEEEDAMEAELGGESDVPDGCAVVTEDGETFLIPHS</sequence>
<dbReference type="EMBL" id="KZ613944">
    <property type="protein sequence ID" value="PMD41748.1"/>
    <property type="molecule type" value="Genomic_DNA"/>
</dbReference>